<keyword evidence="11" id="KW-0408">Iron</keyword>
<comment type="function">
    <text evidence="3">Catalyzes the isomerization between 2-isopropylmalate and 3-isopropylmalate, via the formation of 2-isopropylmaleate.</text>
</comment>
<evidence type="ECO:0000256" key="8">
    <source>
        <dbReference type="ARBA" id="ARBA00022485"/>
    </source>
</evidence>
<evidence type="ECO:0000256" key="6">
    <source>
        <dbReference type="ARBA" id="ARBA00011998"/>
    </source>
</evidence>
<evidence type="ECO:0000256" key="3">
    <source>
        <dbReference type="ARBA" id="ARBA00002695"/>
    </source>
</evidence>
<comment type="caution">
    <text evidence="16">The sequence shown here is derived from an EMBL/GenBank/DDBJ whole genome shotgun (WGS) entry which is preliminary data.</text>
</comment>
<dbReference type="Pfam" id="PF00330">
    <property type="entry name" value="Aconitase"/>
    <property type="match status" value="1"/>
</dbReference>
<dbReference type="AlphaFoldDB" id="A0A158K4N1"/>
<keyword evidence="9" id="KW-0028">Amino-acid biosynthesis</keyword>
<dbReference type="InterPro" id="IPR015931">
    <property type="entry name" value="Acnase/IPM_dHydase_lsu_aba_1/3"/>
</dbReference>
<dbReference type="NCBIfam" id="TIGR00170">
    <property type="entry name" value="leuC"/>
    <property type="match status" value="1"/>
</dbReference>
<reference evidence="16" key="1">
    <citation type="submission" date="2016-01" db="EMBL/GenBank/DDBJ databases">
        <authorList>
            <person name="Peeters Charlotte."/>
        </authorList>
    </citation>
    <scope>NUCLEOTIDE SEQUENCE</scope>
    <source>
        <strain evidence="16">LMG 22936</strain>
    </source>
</reference>
<evidence type="ECO:0000256" key="10">
    <source>
        <dbReference type="ARBA" id="ARBA00022723"/>
    </source>
</evidence>
<dbReference type="PROSITE" id="PS01244">
    <property type="entry name" value="ACONITASE_2"/>
    <property type="match status" value="1"/>
</dbReference>
<name>A0A158K4N1_9BURK</name>
<keyword evidence="7" id="KW-0432">Leucine biosynthesis</keyword>
<dbReference type="GO" id="GO:0009098">
    <property type="term" value="P:L-leucine biosynthetic process"/>
    <property type="evidence" value="ECO:0007669"/>
    <property type="project" value="UniProtKB-UniPathway"/>
</dbReference>
<comment type="pathway">
    <text evidence="4">Amino-acid biosynthesis; L-leucine biosynthesis; L-leucine from 3-methyl-2-oxobutanoate: step 2/4.</text>
</comment>
<dbReference type="GO" id="GO:0016853">
    <property type="term" value="F:isomerase activity"/>
    <property type="evidence" value="ECO:0007669"/>
    <property type="project" value="UniProtKB-KW"/>
</dbReference>
<dbReference type="GO" id="GO:0051539">
    <property type="term" value="F:4 iron, 4 sulfur cluster binding"/>
    <property type="evidence" value="ECO:0007669"/>
    <property type="project" value="UniProtKB-KW"/>
</dbReference>
<evidence type="ECO:0000259" key="15">
    <source>
        <dbReference type="Pfam" id="PF00330"/>
    </source>
</evidence>
<dbReference type="InterPro" id="IPR036008">
    <property type="entry name" value="Aconitase_4Fe-4S_dom"/>
</dbReference>
<keyword evidence="12" id="KW-0411">Iron-sulfur</keyword>
<dbReference type="NCBIfam" id="NF009116">
    <property type="entry name" value="PRK12466.1"/>
    <property type="match status" value="1"/>
</dbReference>
<comment type="catalytic activity">
    <reaction evidence="1">
        <text>(2R,3S)-3-isopropylmalate = (2S)-2-isopropylmalate</text>
        <dbReference type="Rhea" id="RHEA:32287"/>
        <dbReference type="ChEBI" id="CHEBI:1178"/>
        <dbReference type="ChEBI" id="CHEBI:35121"/>
        <dbReference type="EC" id="4.2.1.33"/>
    </reaction>
</comment>
<gene>
    <name evidence="16" type="ORF">AWB66_05321</name>
</gene>
<dbReference type="InterPro" id="IPR004430">
    <property type="entry name" value="3-IsopropMal_deHydase_lsu"/>
</dbReference>
<dbReference type="GO" id="GO:0046872">
    <property type="term" value="F:metal ion binding"/>
    <property type="evidence" value="ECO:0007669"/>
    <property type="project" value="UniProtKB-KW"/>
</dbReference>
<keyword evidence="10" id="KW-0479">Metal-binding</keyword>
<dbReference type="InterPro" id="IPR018136">
    <property type="entry name" value="Aconitase_4Fe-4S_BS"/>
</dbReference>
<dbReference type="GO" id="GO:0003861">
    <property type="term" value="F:3-isopropylmalate dehydratase activity"/>
    <property type="evidence" value="ECO:0007669"/>
    <property type="project" value="UniProtKB-EC"/>
</dbReference>
<evidence type="ECO:0000313" key="16">
    <source>
        <dbReference type="EMBL" id="SAL76067.1"/>
    </source>
</evidence>
<evidence type="ECO:0000256" key="2">
    <source>
        <dbReference type="ARBA" id="ARBA00001966"/>
    </source>
</evidence>
<dbReference type="InterPro" id="IPR050067">
    <property type="entry name" value="IPM_dehydratase_rel_enz"/>
</dbReference>
<keyword evidence="8" id="KW-0004">4Fe-4S</keyword>
<evidence type="ECO:0000313" key="17">
    <source>
        <dbReference type="Proteomes" id="UP000054717"/>
    </source>
</evidence>
<dbReference type="Proteomes" id="UP000054717">
    <property type="component" value="Unassembled WGS sequence"/>
</dbReference>
<organism evidence="16 17">
    <name type="scientific">Caballeronia telluris</name>
    <dbReference type="NCBI Taxonomy" id="326475"/>
    <lineage>
        <taxon>Bacteria</taxon>
        <taxon>Pseudomonadati</taxon>
        <taxon>Pseudomonadota</taxon>
        <taxon>Betaproteobacteria</taxon>
        <taxon>Burkholderiales</taxon>
        <taxon>Burkholderiaceae</taxon>
        <taxon>Caballeronia</taxon>
    </lineage>
</organism>
<dbReference type="NCBIfam" id="NF004016">
    <property type="entry name" value="PRK05478.1"/>
    <property type="match status" value="1"/>
</dbReference>
<evidence type="ECO:0000256" key="13">
    <source>
        <dbReference type="ARBA" id="ARBA00023239"/>
    </source>
</evidence>
<dbReference type="EC" id="4.2.1.33" evidence="6"/>
<keyword evidence="16" id="KW-0413">Isomerase</keyword>
<protein>
    <recommendedName>
        <fullName evidence="6">3-isopropylmalate dehydratase</fullName>
        <ecNumber evidence="6">4.2.1.33</ecNumber>
    </recommendedName>
</protein>
<dbReference type="PRINTS" id="PR00415">
    <property type="entry name" value="ACONITASE"/>
</dbReference>
<dbReference type="UniPathway" id="UPA00048">
    <property type="reaction ID" value="UER00071"/>
</dbReference>
<dbReference type="PANTHER" id="PTHR43822">
    <property type="entry name" value="HOMOACONITASE, MITOCHONDRIAL-RELATED"/>
    <property type="match status" value="1"/>
</dbReference>
<dbReference type="InterPro" id="IPR001030">
    <property type="entry name" value="Acoase/IPM_deHydtase_lsu_aba"/>
</dbReference>
<feature type="domain" description="Aconitase/3-isopropylmalate dehydratase large subunit alpha/beta/alpha" evidence="15">
    <location>
        <begin position="8"/>
        <end position="458"/>
    </location>
</feature>
<accession>A0A158K4N1</accession>
<comment type="cofactor">
    <cofactor evidence="2">
        <name>[4Fe-4S] cluster</name>
        <dbReference type="ChEBI" id="CHEBI:49883"/>
    </cofactor>
</comment>
<dbReference type="Gene3D" id="3.30.499.10">
    <property type="entry name" value="Aconitase, domain 3"/>
    <property type="match status" value="2"/>
</dbReference>
<dbReference type="STRING" id="326475.AWB66_05321"/>
<evidence type="ECO:0000256" key="4">
    <source>
        <dbReference type="ARBA" id="ARBA00004729"/>
    </source>
</evidence>
<evidence type="ECO:0000256" key="11">
    <source>
        <dbReference type="ARBA" id="ARBA00023004"/>
    </source>
</evidence>
<dbReference type="EMBL" id="FCNZ02000028">
    <property type="protein sequence ID" value="SAL76067.1"/>
    <property type="molecule type" value="Genomic_DNA"/>
</dbReference>
<keyword evidence="17" id="KW-1185">Reference proteome</keyword>
<dbReference type="SUPFAM" id="SSF53732">
    <property type="entry name" value="Aconitase iron-sulfur domain"/>
    <property type="match status" value="1"/>
</dbReference>
<dbReference type="RefSeq" id="WP_087633080.1">
    <property type="nucleotide sequence ID" value="NZ_FCNZ02000028.1"/>
</dbReference>
<sequence length="464" mass="49991">MIAKTMFDKIWTDHVVEELSDGTTALHIDRHLLHELTAVEAIRVLERRGLAVRDASLTFATPDHVISSVPGRRGGDEPWATELVDALREQTERLNIERFDLDDARQGIVHVIAPEQGLTLPGTTLVCGDSHTCTHGAFGAMGWGIGLSEQVQVLASQTLRQRKPLKMRVTLRGLPARRATAKDMILHVIGQLGVAGAAGHALEFAGDATRALDMEARMTLCNLAIEMGARLGMIAPDEVTFEYLRGRPYAPKGKAFDDAIVAWRRLATDADAVFDKDVTVDVDGVDAQITWGTTPEQVVGIDGVVPDPAVERNVQRRAQSEAALCYMQLKPLQRMEGTKIDRVFIGSCANSRITDLRAAAAVVKSGKIAKHVSAWVVPGSQPVRQQAEREGLDQIFRDAGFEWRQPGCSMCVGANGDLGASGERCVSTSNRNFVGRQGPGVMTHLASPATAAASALAGEIRGAS</sequence>
<evidence type="ECO:0000256" key="5">
    <source>
        <dbReference type="ARBA" id="ARBA00011271"/>
    </source>
</evidence>
<evidence type="ECO:0000256" key="9">
    <source>
        <dbReference type="ARBA" id="ARBA00022605"/>
    </source>
</evidence>
<keyword evidence="13" id="KW-0456">Lyase</keyword>
<keyword evidence="14" id="KW-0100">Branched-chain amino acid biosynthesis</keyword>
<evidence type="ECO:0000256" key="12">
    <source>
        <dbReference type="ARBA" id="ARBA00023014"/>
    </source>
</evidence>
<evidence type="ECO:0000256" key="7">
    <source>
        <dbReference type="ARBA" id="ARBA00022430"/>
    </source>
</evidence>
<evidence type="ECO:0000256" key="14">
    <source>
        <dbReference type="ARBA" id="ARBA00023304"/>
    </source>
</evidence>
<dbReference type="PANTHER" id="PTHR43822:SF9">
    <property type="entry name" value="3-ISOPROPYLMALATE DEHYDRATASE"/>
    <property type="match status" value="1"/>
</dbReference>
<comment type="subunit">
    <text evidence="5">Heterodimer of LeuC and LeuD.</text>
</comment>
<evidence type="ECO:0000256" key="1">
    <source>
        <dbReference type="ARBA" id="ARBA00000491"/>
    </source>
</evidence>
<proteinExistence type="predicted"/>